<keyword evidence="3" id="KW-0732">Signal</keyword>
<dbReference type="AlphaFoldDB" id="A0A7M2WXQ8"/>
<dbReference type="InterPro" id="IPR029132">
    <property type="entry name" value="CBAH/NAAA_C"/>
</dbReference>
<dbReference type="Proteomes" id="UP000593765">
    <property type="component" value="Chromosome"/>
</dbReference>
<dbReference type="Pfam" id="PF02275">
    <property type="entry name" value="CBAH"/>
    <property type="match status" value="1"/>
</dbReference>
<dbReference type="PANTHER" id="PTHR35527:SF2">
    <property type="entry name" value="HYDROLASE"/>
    <property type="match status" value="1"/>
</dbReference>
<evidence type="ECO:0000256" key="2">
    <source>
        <dbReference type="ARBA" id="ARBA00022801"/>
    </source>
</evidence>
<dbReference type="RefSeq" id="WP_206292330.1">
    <property type="nucleotide sequence ID" value="NZ_CP063458.1"/>
</dbReference>
<dbReference type="InterPro" id="IPR052193">
    <property type="entry name" value="Peptidase_C59"/>
</dbReference>
<comment type="similarity">
    <text evidence="1">Belongs to the peptidase C59 family.</text>
</comment>
<dbReference type="KEGG" id="hbs:IPV69_24340"/>
<feature type="domain" description="Choloylglycine hydrolase/NAAA C-terminal" evidence="4">
    <location>
        <begin position="30"/>
        <end position="311"/>
    </location>
</feature>
<organism evidence="5 6">
    <name type="scientific">Humisphaera borealis</name>
    <dbReference type="NCBI Taxonomy" id="2807512"/>
    <lineage>
        <taxon>Bacteria</taxon>
        <taxon>Pseudomonadati</taxon>
        <taxon>Planctomycetota</taxon>
        <taxon>Phycisphaerae</taxon>
        <taxon>Tepidisphaerales</taxon>
        <taxon>Tepidisphaeraceae</taxon>
        <taxon>Humisphaera</taxon>
    </lineage>
</organism>
<evidence type="ECO:0000256" key="3">
    <source>
        <dbReference type="SAM" id="SignalP"/>
    </source>
</evidence>
<sequence>MLRGKLSSCAFRALAAITILTGLPGAADACTRAVYFGKEGQTVTGRSMDWAHDTLSDLWIFPRGMARDGGLGEKSFKWTSKHGSVVAAIYNGGTADGMNEKGLVANLLYLAESEYAPVTDTRPAMVIAAWSQYVLDSFATVEEAVAELKKETFKMVPVASPEGKPGTVHLAISDATGDSAIFEYVKGKLVIHHGRQFQVMTNSPVYEQQIALNKYWEQIGGTVMLPGTNRAADRFARASFYINACNQTNDPREAVAAVFSVIRNCSVPRGISTPNQPNIASTIWRTVSDQKNRVYFYENTASPSPVWVKLAGIDFKEGSGARKLPMVGKLDLGGDQTANFEKAEPFKWLTPPTEK</sequence>
<evidence type="ECO:0000256" key="1">
    <source>
        <dbReference type="ARBA" id="ARBA00006625"/>
    </source>
</evidence>
<dbReference type="InterPro" id="IPR029055">
    <property type="entry name" value="Ntn_hydrolases_N"/>
</dbReference>
<evidence type="ECO:0000259" key="4">
    <source>
        <dbReference type="Pfam" id="PF02275"/>
    </source>
</evidence>
<evidence type="ECO:0000313" key="5">
    <source>
        <dbReference type="EMBL" id="QOV89300.1"/>
    </source>
</evidence>
<feature type="chain" id="PRO_5034638024" evidence="3">
    <location>
        <begin position="30"/>
        <end position="355"/>
    </location>
</feature>
<keyword evidence="6" id="KW-1185">Reference proteome</keyword>
<protein>
    <submittedName>
        <fullName evidence="5">Linear amide C-N hydrolase</fullName>
    </submittedName>
</protein>
<accession>A0A7M2WXQ8</accession>
<gene>
    <name evidence="5" type="ORF">IPV69_24340</name>
</gene>
<dbReference type="Gene3D" id="3.60.60.10">
    <property type="entry name" value="Penicillin V Acylase, Chain A"/>
    <property type="match status" value="1"/>
</dbReference>
<dbReference type="PANTHER" id="PTHR35527">
    <property type="entry name" value="CHOLOYLGLYCINE HYDROLASE"/>
    <property type="match status" value="1"/>
</dbReference>
<dbReference type="GO" id="GO:0016787">
    <property type="term" value="F:hydrolase activity"/>
    <property type="evidence" value="ECO:0007669"/>
    <property type="project" value="UniProtKB-KW"/>
</dbReference>
<dbReference type="SUPFAM" id="SSF56235">
    <property type="entry name" value="N-terminal nucleophile aminohydrolases (Ntn hydrolases)"/>
    <property type="match status" value="1"/>
</dbReference>
<proteinExistence type="inferred from homology"/>
<dbReference type="CDD" id="cd01902">
    <property type="entry name" value="Ntn_CGH"/>
    <property type="match status" value="1"/>
</dbReference>
<name>A0A7M2WXQ8_9BACT</name>
<dbReference type="EMBL" id="CP063458">
    <property type="protein sequence ID" value="QOV89300.1"/>
    <property type="molecule type" value="Genomic_DNA"/>
</dbReference>
<keyword evidence="2 5" id="KW-0378">Hydrolase</keyword>
<evidence type="ECO:0000313" key="6">
    <source>
        <dbReference type="Proteomes" id="UP000593765"/>
    </source>
</evidence>
<feature type="signal peptide" evidence="3">
    <location>
        <begin position="1"/>
        <end position="29"/>
    </location>
</feature>
<reference evidence="5 6" key="1">
    <citation type="submission" date="2020-10" db="EMBL/GenBank/DDBJ databases">
        <title>Wide distribution of Phycisphaera-like planctomycetes from WD2101 soil group in peatlands and genome analysis of the first cultivated representative.</title>
        <authorList>
            <person name="Dedysh S.N."/>
            <person name="Beletsky A.V."/>
            <person name="Ivanova A."/>
            <person name="Kulichevskaya I.S."/>
            <person name="Suzina N.E."/>
            <person name="Philippov D.A."/>
            <person name="Rakitin A.L."/>
            <person name="Mardanov A.V."/>
            <person name="Ravin N.V."/>
        </authorList>
    </citation>
    <scope>NUCLEOTIDE SEQUENCE [LARGE SCALE GENOMIC DNA]</scope>
    <source>
        <strain evidence="5 6">M1803</strain>
    </source>
</reference>